<dbReference type="AlphaFoldDB" id="A0A432Z311"/>
<keyword evidence="7 9" id="KW-0808">Transferase</keyword>
<dbReference type="Pfam" id="PF05724">
    <property type="entry name" value="TPMT"/>
    <property type="match status" value="1"/>
</dbReference>
<dbReference type="PANTHER" id="PTHR10259:SF11">
    <property type="entry name" value="THIOPURINE S-METHYLTRANSFERASE"/>
    <property type="match status" value="1"/>
</dbReference>
<dbReference type="GO" id="GO:0010038">
    <property type="term" value="P:response to metal ion"/>
    <property type="evidence" value="ECO:0007669"/>
    <property type="project" value="InterPro"/>
</dbReference>
<name>A0A432Z311_9GAMM</name>
<evidence type="ECO:0000256" key="8">
    <source>
        <dbReference type="ARBA" id="ARBA00022691"/>
    </source>
</evidence>
<dbReference type="STRING" id="1122124.GCA_000423165_01759"/>
<evidence type="ECO:0000256" key="9">
    <source>
        <dbReference type="HAMAP-Rule" id="MF_00812"/>
    </source>
</evidence>
<evidence type="ECO:0000313" key="11">
    <source>
        <dbReference type="Proteomes" id="UP000287022"/>
    </source>
</evidence>
<feature type="binding site" evidence="9">
    <location>
        <position position="43"/>
    </location>
    <ligand>
        <name>S-adenosyl-L-methionine</name>
        <dbReference type="ChEBI" id="CHEBI:59789"/>
    </ligand>
</feature>
<dbReference type="Gene3D" id="3.40.50.150">
    <property type="entry name" value="Vaccinia Virus protein VP39"/>
    <property type="match status" value="1"/>
</dbReference>
<feature type="binding site" evidence="9">
    <location>
        <position position="121"/>
    </location>
    <ligand>
        <name>S-adenosyl-L-methionine</name>
        <dbReference type="ChEBI" id="CHEBI:59789"/>
    </ligand>
</feature>
<dbReference type="GO" id="GO:0032259">
    <property type="term" value="P:methylation"/>
    <property type="evidence" value="ECO:0007669"/>
    <property type="project" value="UniProtKB-KW"/>
</dbReference>
<organism evidence="10 11">
    <name type="scientific">Pseudidiomarina sediminum</name>
    <dbReference type="NCBI Taxonomy" id="431675"/>
    <lineage>
        <taxon>Bacteria</taxon>
        <taxon>Pseudomonadati</taxon>
        <taxon>Pseudomonadota</taxon>
        <taxon>Gammaproteobacteria</taxon>
        <taxon>Alteromonadales</taxon>
        <taxon>Idiomarinaceae</taxon>
        <taxon>Pseudidiomarina</taxon>
    </lineage>
</organism>
<dbReference type="InterPro" id="IPR029063">
    <property type="entry name" value="SAM-dependent_MTases_sf"/>
</dbReference>
<protein>
    <recommendedName>
        <fullName evidence="4 9">Thiopurine S-methyltransferase</fullName>
        <ecNumber evidence="4 9">2.1.1.67</ecNumber>
    </recommendedName>
    <alternativeName>
        <fullName evidence="9">Thiopurine methyltransferase</fullName>
    </alternativeName>
</protein>
<keyword evidence="6 9" id="KW-0489">Methyltransferase</keyword>
<evidence type="ECO:0000256" key="1">
    <source>
        <dbReference type="ARBA" id="ARBA00000903"/>
    </source>
</evidence>
<comment type="caution">
    <text evidence="10">The sequence shown here is derived from an EMBL/GenBank/DDBJ whole genome shotgun (WGS) entry which is preliminary data.</text>
</comment>
<evidence type="ECO:0000256" key="4">
    <source>
        <dbReference type="ARBA" id="ARBA00011905"/>
    </source>
</evidence>
<dbReference type="RefSeq" id="WP_034727336.1">
    <property type="nucleotide sequence ID" value="NZ_JAHVIQ010000002.1"/>
</dbReference>
<keyword evidence="5 9" id="KW-0963">Cytoplasm</keyword>
<evidence type="ECO:0000256" key="6">
    <source>
        <dbReference type="ARBA" id="ARBA00022603"/>
    </source>
</evidence>
<dbReference type="NCBIfam" id="NF009732">
    <property type="entry name" value="PRK13255.1"/>
    <property type="match status" value="1"/>
</dbReference>
<dbReference type="PANTHER" id="PTHR10259">
    <property type="entry name" value="THIOPURINE S-METHYLTRANSFERASE"/>
    <property type="match status" value="1"/>
</dbReference>
<evidence type="ECO:0000313" key="10">
    <source>
        <dbReference type="EMBL" id="RUO72276.1"/>
    </source>
</evidence>
<evidence type="ECO:0000256" key="2">
    <source>
        <dbReference type="ARBA" id="ARBA00004496"/>
    </source>
</evidence>
<proteinExistence type="inferred from homology"/>
<sequence>MDHAFWHQRWQQQQIGFHRDAFHDLLISYFPKVCRSGRVFVPLCGKSNDMLWLLDQGYRVFGVELNPLAVEAFFAENQLKPSIQKRGKFTEYRVDELVIWLGDVFALTAADLADVDAWYDRASLVALPEAMRKDYIELLNHTLPAGCTGLLVTVEYPAGYWKGPPFSIAETEVRDAFAHSFKVERMARVEGFMRNNELLEDSPVTEQAYLLYR</sequence>
<feature type="binding site" evidence="9">
    <location>
        <position position="64"/>
    </location>
    <ligand>
        <name>S-adenosyl-L-methionine</name>
        <dbReference type="ChEBI" id="CHEBI:59789"/>
    </ligand>
</feature>
<evidence type="ECO:0000256" key="7">
    <source>
        <dbReference type="ARBA" id="ARBA00022679"/>
    </source>
</evidence>
<dbReference type="InterPro" id="IPR022474">
    <property type="entry name" value="Thiopur_S-MeTfrase_Se/Te_detox"/>
</dbReference>
<dbReference type="SUPFAM" id="SSF53335">
    <property type="entry name" value="S-adenosyl-L-methionine-dependent methyltransferases"/>
    <property type="match status" value="1"/>
</dbReference>
<accession>A0A432Z311</accession>
<dbReference type="FunFam" id="3.40.50.150:FF:000101">
    <property type="entry name" value="Thiopurine S-methyltransferase"/>
    <property type="match status" value="1"/>
</dbReference>
<dbReference type="InterPro" id="IPR008854">
    <property type="entry name" value="TPMT"/>
</dbReference>
<dbReference type="GO" id="GO:0008119">
    <property type="term" value="F:thiopurine S-methyltransferase activity"/>
    <property type="evidence" value="ECO:0007669"/>
    <property type="project" value="UniProtKB-UniRule"/>
</dbReference>
<dbReference type="InterPro" id="IPR025835">
    <property type="entry name" value="Thiopurine_S-MeTrfase"/>
</dbReference>
<keyword evidence="11" id="KW-1185">Reference proteome</keyword>
<dbReference type="PIRSF" id="PIRSF023956">
    <property type="entry name" value="Thiopurine_S-methyltransferase"/>
    <property type="match status" value="1"/>
</dbReference>
<gene>
    <name evidence="9" type="primary">tpm</name>
    <name evidence="10" type="ORF">CWI80_10800</name>
</gene>
<comment type="similarity">
    <text evidence="3 9">Belongs to the class I-like SAM-binding methyltransferase superfamily. TPMT family.</text>
</comment>
<dbReference type="Proteomes" id="UP000287022">
    <property type="component" value="Unassembled WGS sequence"/>
</dbReference>
<dbReference type="GO" id="GO:0005737">
    <property type="term" value="C:cytoplasm"/>
    <property type="evidence" value="ECO:0007669"/>
    <property type="project" value="UniProtKB-SubCell"/>
</dbReference>
<dbReference type="NCBIfam" id="TIGR03840">
    <property type="entry name" value="TMPT_Se_Te"/>
    <property type="match status" value="1"/>
</dbReference>
<dbReference type="EMBL" id="PIQE01000003">
    <property type="protein sequence ID" value="RUO72276.1"/>
    <property type="molecule type" value="Genomic_DNA"/>
</dbReference>
<dbReference type="HAMAP" id="MF_00812">
    <property type="entry name" value="Thiopur_methtran"/>
    <property type="match status" value="1"/>
</dbReference>
<keyword evidence="8 9" id="KW-0949">S-adenosyl-L-methionine</keyword>
<feature type="binding site" evidence="9">
    <location>
        <position position="10"/>
    </location>
    <ligand>
        <name>S-adenosyl-L-methionine</name>
        <dbReference type="ChEBI" id="CHEBI:59789"/>
    </ligand>
</feature>
<evidence type="ECO:0000256" key="3">
    <source>
        <dbReference type="ARBA" id="ARBA00008145"/>
    </source>
</evidence>
<reference evidence="11" key="1">
    <citation type="journal article" date="2018" name="Front. Microbiol.">
        <title>Genome-Based Analysis Reveals the Taxonomy and Diversity of the Family Idiomarinaceae.</title>
        <authorList>
            <person name="Liu Y."/>
            <person name="Lai Q."/>
            <person name="Shao Z."/>
        </authorList>
    </citation>
    <scope>NUCLEOTIDE SEQUENCE [LARGE SCALE GENOMIC DNA]</scope>
    <source>
        <strain evidence="11">c121</strain>
    </source>
</reference>
<evidence type="ECO:0000256" key="5">
    <source>
        <dbReference type="ARBA" id="ARBA00022490"/>
    </source>
</evidence>
<dbReference type="EC" id="2.1.1.67" evidence="4 9"/>
<comment type="catalytic activity">
    <reaction evidence="1 9">
        <text>S-adenosyl-L-methionine + a thiopurine = S-adenosyl-L-homocysteine + a thiopurine S-methylether.</text>
        <dbReference type="EC" id="2.1.1.67"/>
    </reaction>
</comment>
<dbReference type="PROSITE" id="PS51585">
    <property type="entry name" value="SAM_MT_TPMT"/>
    <property type="match status" value="1"/>
</dbReference>
<comment type="subcellular location">
    <subcellularLocation>
        <location evidence="2 9">Cytoplasm</location>
    </subcellularLocation>
</comment>